<keyword evidence="2" id="KW-0812">Transmembrane</keyword>
<proteinExistence type="predicted"/>
<keyword evidence="4" id="KW-1185">Reference proteome</keyword>
<dbReference type="EMBL" id="HF935410">
    <property type="protein sequence ID" value="CCX08388.1"/>
    <property type="molecule type" value="Genomic_DNA"/>
</dbReference>
<evidence type="ECO:0000256" key="2">
    <source>
        <dbReference type="SAM" id="Phobius"/>
    </source>
</evidence>
<feature type="region of interest" description="Disordered" evidence="1">
    <location>
        <begin position="107"/>
        <end position="135"/>
    </location>
</feature>
<reference evidence="3 4" key="1">
    <citation type="journal article" date="2013" name="PLoS Genet.">
        <title>The genome and development-dependent transcriptomes of Pyronema confluens: a window into fungal evolution.</title>
        <authorList>
            <person name="Traeger S."/>
            <person name="Altegoer F."/>
            <person name="Freitag M."/>
            <person name="Gabaldon T."/>
            <person name="Kempken F."/>
            <person name="Kumar A."/>
            <person name="Marcet-Houben M."/>
            <person name="Poggeler S."/>
            <person name="Stajich J.E."/>
            <person name="Nowrousian M."/>
        </authorList>
    </citation>
    <scope>NUCLEOTIDE SEQUENCE [LARGE SCALE GENOMIC DNA]</scope>
    <source>
        <strain evidence="4">CBS 100304</strain>
        <tissue evidence="3">Vegetative mycelium</tissue>
    </source>
</reference>
<dbReference type="AlphaFoldDB" id="U4L701"/>
<evidence type="ECO:0000313" key="4">
    <source>
        <dbReference type="Proteomes" id="UP000018144"/>
    </source>
</evidence>
<gene>
    <name evidence="3" type="ORF">PCON_07981</name>
</gene>
<feature type="transmembrane region" description="Helical" evidence="2">
    <location>
        <begin position="20"/>
        <end position="40"/>
    </location>
</feature>
<protein>
    <submittedName>
        <fullName evidence="3">Uncharacterized protein</fullName>
    </submittedName>
</protein>
<organism evidence="3 4">
    <name type="scientific">Pyronema omphalodes (strain CBS 100304)</name>
    <name type="common">Pyronema confluens</name>
    <dbReference type="NCBI Taxonomy" id="1076935"/>
    <lineage>
        <taxon>Eukaryota</taxon>
        <taxon>Fungi</taxon>
        <taxon>Dikarya</taxon>
        <taxon>Ascomycota</taxon>
        <taxon>Pezizomycotina</taxon>
        <taxon>Pezizomycetes</taxon>
        <taxon>Pezizales</taxon>
        <taxon>Pyronemataceae</taxon>
        <taxon>Pyronema</taxon>
    </lineage>
</organism>
<accession>U4L701</accession>
<keyword evidence="2" id="KW-1133">Transmembrane helix</keyword>
<sequence>MIDSGRCSRKITADPAGLKLRFTIAAVGLLFQSALMMGIYCPHGPMRARCTPLVLSLNKAGPRYILITFFFSPLYLSSPHVHRSSTATMDFFTRTFCCCFLKRSSASSSSSSTAEKSSQYTDKQPTIQKPPRTYKPNPFIAVHAQRGTQQNLAVPKKPSPAASIRKVFITQPKHEHVSSAFITIPLGMETKSSPTRAEFVPIVLAPEPEPEVHIGIGEIKGLDEELGSDFIPIVLTPEPESERRISEERARTPKTFSMMEEKWKGNTIQMPMI</sequence>
<evidence type="ECO:0000313" key="3">
    <source>
        <dbReference type="EMBL" id="CCX08388.1"/>
    </source>
</evidence>
<dbReference type="Proteomes" id="UP000018144">
    <property type="component" value="Unassembled WGS sequence"/>
</dbReference>
<dbReference type="OrthoDB" id="10336527at2759"/>
<name>U4L701_PYROM</name>
<feature type="compositionally biased region" description="Low complexity" evidence="1">
    <location>
        <begin position="107"/>
        <end position="118"/>
    </location>
</feature>
<keyword evidence="2" id="KW-0472">Membrane</keyword>
<evidence type="ECO:0000256" key="1">
    <source>
        <dbReference type="SAM" id="MobiDB-lite"/>
    </source>
</evidence>